<dbReference type="InterPro" id="IPR001806">
    <property type="entry name" value="Small_GTPase"/>
</dbReference>
<dbReference type="PANTHER" id="PTHR47978">
    <property type="match status" value="1"/>
</dbReference>
<dbReference type="EMBL" id="MPUH01001155">
    <property type="protein sequence ID" value="OMJ69807.1"/>
    <property type="molecule type" value="Genomic_DNA"/>
</dbReference>
<dbReference type="InterPro" id="IPR005225">
    <property type="entry name" value="Small_GTP-bd"/>
</dbReference>
<keyword evidence="1" id="KW-0547">Nucleotide-binding</keyword>
<dbReference type="SMART" id="SM00174">
    <property type="entry name" value="RHO"/>
    <property type="match status" value="1"/>
</dbReference>
<dbReference type="InterPro" id="IPR027417">
    <property type="entry name" value="P-loop_NTPase"/>
</dbReference>
<name>A0A1R2AZ91_9CILI</name>
<dbReference type="Proteomes" id="UP000187209">
    <property type="component" value="Unassembled WGS sequence"/>
</dbReference>
<dbReference type="SMART" id="SM00175">
    <property type="entry name" value="RAB"/>
    <property type="match status" value="1"/>
</dbReference>
<dbReference type="AlphaFoldDB" id="A0A1R2AZ91"/>
<gene>
    <name evidence="2" type="ORF">SteCoe_32369</name>
</gene>
<dbReference type="SMART" id="SM00176">
    <property type="entry name" value="RAN"/>
    <property type="match status" value="1"/>
</dbReference>
<accession>A0A1R2AZ91</accession>
<dbReference type="NCBIfam" id="TIGR00231">
    <property type="entry name" value="small_GTP"/>
    <property type="match status" value="1"/>
</dbReference>
<sequence length="203" mass="23424">MDHLIESKVKQASELAPCDVKIILLGDSAVGKSKLVERFLINDYEERQLSTYALTMFRHTTNFEGQELKIDIWDTAGQECFNNLHPSFYFGAHACILVFDVTRKLTYANLKNWYKEMRAYCPDIPCVLIANKIDVNMDVTKKSFKFGEQYGLDFHFVSAADGTNVVKIFRETLGKALEFKRNPPRSFERDVMELLDDDSWLNS</sequence>
<protein>
    <submittedName>
        <fullName evidence="2">Uncharacterized protein</fullName>
    </submittedName>
</protein>
<organism evidence="2 3">
    <name type="scientific">Stentor coeruleus</name>
    <dbReference type="NCBI Taxonomy" id="5963"/>
    <lineage>
        <taxon>Eukaryota</taxon>
        <taxon>Sar</taxon>
        <taxon>Alveolata</taxon>
        <taxon>Ciliophora</taxon>
        <taxon>Postciliodesmatophora</taxon>
        <taxon>Heterotrichea</taxon>
        <taxon>Heterotrichida</taxon>
        <taxon>Stentoridae</taxon>
        <taxon>Stentor</taxon>
    </lineage>
</organism>
<evidence type="ECO:0000256" key="1">
    <source>
        <dbReference type="ARBA" id="ARBA00022741"/>
    </source>
</evidence>
<dbReference type="SMART" id="SM00173">
    <property type="entry name" value="RAS"/>
    <property type="match status" value="1"/>
</dbReference>
<evidence type="ECO:0000313" key="2">
    <source>
        <dbReference type="EMBL" id="OMJ69807.1"/>
    </source>
</evidence>
<dbReference type="SUPFAM" id="SSF52540">
    <property type="entry name" value="P-loop containing nucleoside triphosphate hydrolases"/>
    <property type="match status" value="1"/>
</dbReference>
<comment type="caution">
    <text evidence="2">The sequence shown here is derived from an EMBL/GenBank/DDBJ whole genome shotgun (WGS) entry which is preliminary data.</text>
</comment>
<dbReference type="GO" id="GO:0005525">
    <property type="term" value="F:GTP binding"/>
    <property type="evidence" value="ECO:0007669"/>
    <property type="project" value="InterPro"/>
</dbReference>
<keyword evidence="3" id="KW-1185">Reference proteome</keyword>
<reference evidence="2 3" key="1">
    <citation type="submission" date="2016-11" db="EMBL/GenBank/DDBJ databases">
        <title>The macronuclear genome of Stentor coeruleus: a giant cell with tiny introns.</title>
        <authorList>
            <person name="Slabodnick M."/>
            <person name="Ruby J.G."/>
            <person name="Reiff S.B."/>
            <person name="Swart E.C."/>
            <person name="Gosai S."/>
            <person name="Prabakaran S."/>
            <person name="Witkowska E."/>
            <person name="Larue G.E."/>
            <person name="Fisher S."/>
            <person name="Freeman R.M."/>
            <person name="Gunawardena J."/>
            <person name="Chu W."/>
            <person name="Stover N.A."/>
            <person name="Gregory B.D."/>
            <person name="Nowacki M."/>
            <person name="Derisi J."/>
            <person name="Roy S.W."/>
            <person name="Marshall W.F."/>
            <person name="Sood P."/>
        </authorList>
    </citation>
    <scope>NUCLEOTIDE SEQUENCE [LARGE SCALE GENOMIC DNA]</scope>
    <source>
        <strain evidence="2">WM001</strain>
    </source>
</reference>
<proteinExistence type="predicted"/>
<evidence type="ECO:0000313" key="3">
    <source>
        <dbReference type="Proteomes" id="UP000187209"/>
    </source>
</evidence>
<dbReference type="FunFam" id="3.40.50.300:FF:001447">
    <property type="entry name" value="Ras-related protein Rab-1B"/>
    <property type="match status" value="1"/>
</dbReference>
<dbReference type="PROSITE" id="PS51419">
    <property type="entry name" value="RAB"/>
    <property type="match status" value="1"/>
</dbReference>
<dbReference type="GO" id="GO:0003924">
    <property type="term" value="F:GTPase activity"/>
    <property type="evidence" value="ECO:0007669"/>
    <property type="project" value="InterPro"/>
</dbReference>
<dbReference type="Gene3D" id="3.40.50.300">
    <property type="entry name" value="P-loop containing nucleotide triphosphate hydrolases"/>
    <property type="match status" value="1"/>
</dbReference>
<dbReference type="Pfam" id="PF00071">
    <property type="entry name" value="Ras"/>
    <property type="match status" value="1"/>
</dbReference>
<dbReference type="OrthoDB" id="48625at2759"/>
<dbReference type="PRINTS" id="PR00449">
    <property type="entry name" value="RASTRNSFRMNG"/>
</dbReference>